<dbReference type="InterPro" id="IPR008942">
    <property type="entry name" value="ENTH_VHS"/>
</dbReference>
<feature type="compositionally biased region" description="Polar residues" evidence="2">
    <location>
        <begin position="191"/>
        <end position="203"/>
    </location>
</feature>
<dbReference type="InterPro" id="IPR045154">
    <property type="entry name" value="PCF11-like"/>
</dbReference>
<dbReference type="AlphaFoldDB" id="A0A6A6PG94"/>
<evidence type="ECO:0008006" key="7">
    <source>
        <dbReference type="Google" id="ProtNLM"/>
    </source>
</evidence>
<dbReference type="SUPFAM" id="SSF48464">
    <property type="entry name" value="ENTH/VHS domain"/>
    <property type="match status" value="1"/>
</dbReference>
<dbReference type="SMART" id="SM00582">
    <property type="entry name" value="RPR"/>
    <property type="match status" value="1"/>
</dbReference>
<dbReference type="InterPro" id="IPR006569">
    <property type="entry name" value="CID_dom"/>
</dbReference>
<dbReference type="Proteomes" id="UP000799767">
    <property type="component" value="Unassembled WGS sequence"/>
</dbReference>
<dbReference type="GO" id="GO:0005737">
    <property type="term" value="C:cytoplasm"/>
    <property type="evidence" value="ECO:0007669"/>
    <property type="project" value="TreeGrafter"/>
</dbReference>
<dbReference type="PROSITE" id="PS51391">
    <property type="entry name" value="CID"/>
    <property type="match status" value="1"/>
</dbReference>
<gene>
    <name evidence="5" type="ORF">BDY17DRAFT_258427</name>
</gene>
<evidence type="ECO:0000259" key="3">
    <source>
        <dbReference type="PROSITE" id="PS50179"/>
    </source>
</evidence>
<dbReference type="GO" id="GO:0016192">
    <property type="term" value="P:vesicle-mediated transport"/>
    <property type="evidence" value="ECO:0007669"/>
    <property type="project" value="UniProtKB-ARBA"/>
</dbReference>
<dbReference type="PANTHER" id="PTHR15921">
    <property type="entry name" value="PRE-MRNA CLEAVAGE COMPLEX II"/>
    <property type="match status" value="1"/>
</dbReference>
<dbReference type="InterPro" id="IPR002014">
    <property type="entry name" value="VHS_dom"/>
</dbReference>
<dbReference type="GO" id="GO:0007034">
    <property type="term" value="P:vacuolar transport"/>
    <property type="evidence" value="ECO:0007669"/>
    <property type="project" value="UniProtKB-ARBA"/>
</dbReference>
<keyword evidence="6" id="KW-1185">Reference proteome</keyword>
<dbReference type="GO" id="GO:0006369">
    <property type="term" value="P:termination of RNA polymerase II transcription"/>
    <property type="evidence" value="ECO:0007669"/>
    <property type="project" value="InterPro"/>
</dbReference>
<protein>
    <recommendedName>
        <fullName evidence="7">CID domain-containing protein</fullName>
    </recommendedName>
</protein>
<dbReference type="RefSeq" id="XP_033585324.1">
    <property type="nucleotide sequence ID" value="XM_033731776.1"/>
</dbReference>
<dbReference type="FunFam" id="1.25.40.90:FF:000016">
    <property type="entry name" value="mRNA cleavage factor complex component Pcf11"/>
    <property type="match status" value="1"/>
</dbReference>
<dbReference type="GO" id="GO:0035091">
    <property type="term" value="F:phosphatidylinositol binding"/>
    <property type="evidence" value="ECO:0007669"/>
    <property type="project" value="InterPro"/>
</dbReference>
<dbReference type="GO" id="GO:0005849">
    <property type="term" value="C:mRNA cleavage factor complex"/>
    <property type="evidence" value="ECO:0007669"/>
    <property type="project" value="TreeGrafter"/>
</dbReference>
<dbReference type="PANTHER" id="PTHR15921:SF3">
    <property type="entry name" value="PRE-MRNA CLEAVAGE COMPLEX 2 PROTEIN PCF11"/>
    <property type="match status" value="1"/>
</dbReference>
<dbReference type="Pfam" id="PF04818">
    <property type="entry name" value="CID"/>
    <property type="match status" value="1"/>
</dbReference>
<feature type="region of interest" description="Disordered" evidence="2">
    <location>
        <begin position="405"/>
        <end position="431"/>
    </location>
</feature>
<dbReference type="Pfam" id="PF21936">
    <property type="entry name" value="Pcf11_C"/>
    <property type="match status" value="1"/>
</dbReference>
<dbReference type="GO" id="GO:0000993">
    <property type="term" value="F:RNA polymerase II complex binding"/>
    <property type="evidence" value="ECO:0007669"/>
    <property type="project" value="InterPro"/>
</dbReference>
<dbReference type="GO" id="GO:0031124">
    <property type="term" value="P:mRNA 3'-end processing"/>
    <property type="evidence" value="ECO:0007669"/>
    <property type="project" value="InterPro"/>
</dbReference>
<organism evidence="5 6">
    <name type="scientific">Neohortaea acidophila</name>
    <dbReference type="NCBI Taxonomy" id="245834"/>
    <lineage>
        <taxon>Eukaryota</taxon>
        <taxon>Fungi</taxon>
        <taxon>Dikarya</taxon>
        <taxon>Ascomycota</taxon>
        <taxon>Pezizomycotina</taxon>
        <taxon>Dothideomycetes</taxon>
        <taxon>Dothideomycetidae</taxon>
        <taxon>Mycosphaerellales</taxon>
        <taxon>Teratosphaeriaceae</taxon>
        <taxon>Neohortaea</taxon>
    </lineage>
</organism>
<dbReference type="InterPro" id="IPR047415">
    <property type="entry name" value="Pcf11_CID"/>
</dbReference>
<feature type="region of interest" description="Disordered" evidence="2">
    <location>
        <begin position="646"/>
        <end position="685"/>
    </location>
</feature>
<evidence type="ECO:0000313" key="6">
    <source>
        <dbReference type="Proteomes" id="UP000799767"/>
    </source>
</evidence>
<feature type="compositionally biased region" description="Low complexity" evidence="2">
    <location>
        <begin position="565"/>
        <end position="575"/>
    </location>
</feature>
<feature type="region of interest" description="Disordered" evidence="2">
    <location>
        <begin position="287"/>
        <end position="316"/>
    </location>
</feature>
<dbReference type="InterPro" id="IPR054127">
    <property type="entry name" value="Pcf11_C"/>
</dbReference>
<dbReference type="Gene3D" id="1.25.40.90">
    <property type="match status" value="1"/>
</dbReference>
<name>A0A6A6PG94_9PEZI</name>
<dbReference type="GO" id="GO:0043130">
    <property type="term" value="F:ubiquitin binding"/>
    <property type="evidence" value="ECO:0007669"/>
    <property type="project" value="InterPro"/>
</dbReference>
<evidence type="ECO:0000256" key="1">
    <source>
        <dbReference type="ARBA" id="ARBA00011446"/>
    </source>
</evidence>
<feature type="compositionally biased region" description="Gly residues" evidence="2">
    <location>
        <begin position="672"/>
        <end position="685"/>
    </location>
</feature>
<feature type="compositionally biased region" description="Polar residues" evidence="2">
    <location>
        <begin position="443"/>
        <end position="453"/>
    </location>
</feature>
<comment type="subunit">
    <text evidence="1">Component of the ESCRT-0 complex composed of HSE1 and VPS27.</text>
</comment>
<feature type="domain" description="CID" evidence="4">
    <location>
        <begin position="14"/>
        <end position="152"/>
    </location>
</feature>
<feature type="compositionally biased region" description="Pro residues" evidence="2">
    <location>
        <begin position="180"/>
        <end position="190"/>
    </location>
</feature>
<sequence length="685" mass="74479">MSARSPRGSLSGASSAEVAEDFGDSLRDLQINNRYEISNLTVIAKENTEHAQAISKVLEEHIGMTSPSKKLPALYLLDSIVKNVGTPYTVYLGRNLYNTFMQAYTLVDSNVRKSMEGMLKTWKEPVPGSMDPRPVFPPETVRPIENALIKAKTVAMQSHRPIAPDYRNTPTPPNYANRFAPPPTHTPPQPYQNFQPGFQSLPNAPTPQSTYYQHTPQQPPPNNELDAVKREVSGLIVQRQAQYDANRHDQRLGGELKALLDLQQLLNAGQYIDPASLQQIRDRVSGLANGPSAQLRPTPQPGTPQWQPSPSFPQEASQFVRPAAPYSQPPPGQQPPAALLAPGALDGLQALLANGQKPGTPQIRATAPALQSASHAQLSNVQNQAAAAPQFNGADLIASLTRNGLLPKSQRQPPPHPQPTPVPNSSTLPFQPSADLLRSLSSILPPTSQTGTPTFPAINLPPTTSKPRIPMTAAALKQFRPELVTTLYEAQPNQCSTCGRRFLSTDEGRTKKARHLDWHFRTNQRIADPAISRGAHRDWYPTEIDWVRLKDYDPSTTTAEEASALAAASNSQFSSPTKGKAHKRPEEMYVRAPPGVTRNTCSICFEEMKSAYAEELQEWVFWNARLAQGKIVHATCLAEMAKSGGAAGLGAGQRQRSATPESSLGKRKADGVGLGGGGGSKLRME</sequence>
<feature type="compositionally biased region" description="Low complexity" evidence="2">
    <location>
        <begin position="206"/>
        <end position="216"/>
    </location>
</feature>
<accession>A0A6A6PG94</accession>
<dbReference type="EMBL" id="MU001643">
    <property type="protein sequence ID" value="KAF2478754.1"/>
    <property type="molecule type" value="Genomic_DNA"/>
</dbReference>
<evidence type="ECO:0000256" key="2">
    <source>
        <dbReference type="SAM" id="MobiDB-lite"/>
    </source>
</evidence>
<feature type="region of interest" description="Disordered" evidence="2">
    <location>
        <begin position="179"/>
        <end position="225"/>
    </location>
</feature>
<reference evidence="5" key="1">
    <citation type="journal article" date="2020" name="Stud. Mycol.">
        <title>101 Dothideomycetes genomes: a test case for predicting lifestyles and emergence of pathogens.</title>
        <authorList>
            <person name="Haridas S."/>
            <person name="Albert R."/>
            <person name="Binder M."/>
            <person name="Bloem J."/>
            <person name="Labutti K."/>
            <person name="Salamov A."/>
            <person name="Andreopoulos B."/>
            <person name="Baker S."/>
            <person name="Barry K."/>
            <person name="Bills G."/>
            <person name="Bluhm B."/>
            <person name="Cannon C."/>
            <person name="Castanera R."/>
            <person name="Culley D."/>
            <person name="Daum C."/>
            <person name="Ezra D."/>
            <person name="Gonzalez J."/>
            <person name="Henrissat B."/>
            <person name="Kuo A."/>
            <person name="Liang C."/>
            <person name="Lipzen A."/>
            <person name="Lutzoni F."/>
            <person name="Magnuson J."/>
            <person name="Mondo S."/>
            <person name="Nolan M."/>
            <person name="Ohm R."/>
            <person name="Pangilinan J."/>
            <person name="Park H.-J."/>
            <person name="Ramirez L."/>
            <person name="Alfaro M."/>
            <person name="Sun H."/>
            <person name="Tritt A."/>
            <person name="Yoshinaga Y."/>
            <person name="Zwiers L.-H."/>
            <person name="Turgeon B."/>
            <person name="Goodwin S."/>
            <person name="Spatafora J."/>
            <person name="Crous P."/>
            <person name="Grigoriev I."/>
        </authorList>
    </citation>
    <scope>NUCLEOTIDE SEQUENCE</scope>
    <source>
        <strain evidence="5">CBS 113389</strain>
    </source>
</reference>
<feature type="region of interest" description="Disordered" evidence="2">
    <location>
        <begin position="443"/>
        <end position="466"/>
    </location>
</feature>
<evidence type="ECO:0000313" key="5">
    <source>
        <dbReference type="EMBL" id="KAF2478754.1"/>
    </source>
</evidence>
<evidence type="ECO:0000259" key="4">
    <source>
        <dbReference type="PROSITE" id="PS51391"/>
    </source>
</evidence>
<feature type="region of interest" description="Disordered" evidence="2">
    <location>
        <begin position="565"/>
        <end position="584"/>
    </location>
</feature>
<proteinExistence type="predicted"/>
<dbReference type="CDD" id="cd16982">
    <property type="entry name" value="CID_Pcf11"/>
    <property type="match status" value="1"/>
</dbReference>
<feature type="compositionally biased region" description="Pro residues" evidence="2">
    <location>
        <begin position="412"/>
        <end position="422"/>
    </location>
</feature>
<dbReference type="OrthoDB" id="343582at2759"/>
<dbReference type="GeneID" id="54472778"/>
<feature type="domain" description="VHS" evidence="3">
    <location>
        <begin position="42"/>
        <end position="133"/>
    </location>
</feature>
<dbReference type="GO" id="GO:0003729">
    <property type="term" value="F:mRNA binding"/>
    <property type="evidence" value="ECO:0007669"/>
    <property type="project" value="InterPro"/>
</dbReference>
<dbReference type="PROSITE" id="PS50179">
    <property type="entry name" value="VHS"/>
    <property type="match status" value="1"/>
</dbReference>